<protein>
    <submittedName>
        <fullName evidence="1">Uncharacterized protein</fullName>
    </submittedName>
</protein>
<keyword evidence="2" id="KW-1185">Reference proteome</keyword>
<organism evidence="1 2">
    <name type="scientific">Tunturiibacter gelidiferens</name>
    <dbReference type="NCBI Taxonomy" id="3069689"/>
    <lineage>
        <taxon>Bacteria</taxon>
        <taxon>Pseudomonadati</taxon>
        <taxon>Acidobacteriota</taxon>
        <taxon>Terriglobia</taxon>
        <taxon>Terriglobales</taxon>
        <taxon>Acidobacteriaceae</taxon>
        <taxon>Tunturiibacter</taxon>
    </lineage>
</organism>
<sequence>MNATTEVAAAEKKAAVRDIGTINSGADSETLTEGGMAFAADVEGRCGSSGPETFAT</sequence>
<name>A0A9X0QGC3_9BACT</name>
<proteinExistence type="predicted"/>
<dbReference type="RefSeq" id="WP_221304735.1">
    <property type="nucleotide sequence ID" value="NZ_JACHEB010000008.1"/>
</dbReference>
<dbReference type="Proteomes" id="UP000535182">
    <property type="component" value="Unassembled WGS sequence"/>
</dbReference>
<evidence type="ECO:0000313" key="1">
    <source>
        <dbReference type="EMBL" id="MBB5329897.1"/>
    </source>
</evidence>
<reference evidence="1 2" key="1">
    <citation type="submission" date="2020-08" db="EMBL/GenBank/DDBJ databases">
        <title>Genomic Encyclopedia of Type Strains, Phase IV (KMG-V): Genome sequencing to study the core and pangenomes of soil and plant-associated prokaryotes.</title>
        <authorList>
            <person name="Whitman W."/>
        </authorList>
    </citation>
    <scope>NUCLEOTIDE SEQUENCE [LARGE SCALE GENOMIC DNA]</scope>
    <source>
        <strain evidence="1 2">X5P2</strain>
    </source>
</reference>
<evidence type="ECO:0000313" key="2">
    <source>
        <dbReference type="Proteomes" id="UP000535182"/>
    </source>
</evidence>
<dbReference type="EMBL" id="JACHEB010000008">
    <property type="protein sequence ID" value="MBB5329897.1"/>
    <property type="molecule type" value="Genomic_DNA"/>
</dbReference>
<gene>
    <name evidence="1" type="ORF">HDF14_003526</name>
</gene>
<comment type="caution">
    <text evidence="1">The sequence shown here is derived from an EMBL/GenBank/DDBJ whole genome shotgun (WGS) entry which is preliminary data.</text>
</comment>
<accession>A0A9X0QGC3</accession>
<dbReference type="AlphaFoldDB" id="A0A9X0QGC3"/>